<dbReference type="InterPro" id="IPR027417">
    <property type="entry name" value="P-loop_NTPase"/>
</dbReference>
<proteinExistence type="predicted"/>
<organism evidence="2 3">
    <name type="scientific">Lactuca sativa</name>
    <name type="common">Garden lettuce</name>
    <dbReference type="NCBI Taxonomy" id="4236"/>
    <lineage>
        <taxon>Eukaryota</taxon>
        <taxon>Viridiplantae</taxon>
        <taxon>Streptophyta</taxon>
        <taxon>Embryophyta</taxon>
        <taxon>Tracheophyta</taxon>
        <taxon>Spermatophyta</taxon>
        <taxon>Magnoliopsida</taxon>
        <taxon>eudicotyledons</taxon>
        <taxon>Gunneridae</taxon>
        <taxon>Pentapetalae</taxon>
        <taxon>asterids</taxon>
        <taxon>campanulids</taxon>
        <taxon>Asterales</taxon>
        <taxon>Asteraceae</taxon>
        <taxon>Cichorioideae</taxon>
        <taxon>Cichorieae</taxon>
        <taxon>Lactucinae</taxon>
        <taxon>Lactuca</taxon>
    </lineage>
</organism>
<dbReference type="InterPro" id="IPR008921">
    <property type="entry name" value="DNA_pol3_clamp-load_cplx_C"/>
</dbReference>
<feature type="region of interest" description="Disordered" evidence="1">
    <location>
        <begin position="1"/>
        <end position="35"/>
    </location>
</feature>
<dbReference type="FunFam" id="1.10.8.60:FF:000030">
    <property type="entry name" value="replication factor C subunit 3"/>
    <property type="match status" value="1"/>
</dbReference>
<dbReference type="Pfam" id="PF21960">
    <property type="entry name" value="RCF1-5-like_lid"/>
    <property type="match status" value="1"/>
</dbReference>
<dbReference type="InterPro" id="IPR050238">
    <property type="entry name" value="DNA_Rep/Repair_Clamp_Loader"/>
</dbReference>
<sequence length="636" mass="72198">MKSPHVSPEPPKFLPDDLSNASQNSSSRSSKFAWPGKVPHFMKQKKTSTLTRESLQVLAAVEDKKYYSSPYYKGLLNTEKVPGTSTSPEAENSTATATATGVPHEIQNWNLSSPYYKGLLYTEKVPGTSTNPEVENIASGGSTHDLQSLDPSSPYYRGLLYRATSPDRESQTSSRTSFSVRMSEWSASCFSFKTKDEKDPTMIKVYSTENSNEESLRERVSEPSLSPPTPAAMVVPPSSPPLLPPAAKKMVVNAKDTSELKEEKYLWADRYRPVALKDFICNKDKAIELQHTINEDECRHFIFEGQAGVGKRTMIWALLREAYGPDKVQARDECKTFNLKGEDVSSIMVNVKESSQHVEINLSELKGFEKHVIVELIKETNNLTNKTGLRCSNDNCRAIILHEADKLSTDALLYIRWVIERYRGCHKIFFCCQDASKLQPLKNICKLVQLLPPSNKEIVQVLEFIAKNEEIELPNKLAERIAVSSKNNLRQAIRSFEATSQNNSLLEEDQVILTGWEDDIANIAKSIVEKQSPKQLYDIRRKLQNLIDHSVPPEFIFETLAVELKKNVEESMHKQIEKTYKEYSGADKHRHANDERKKLIHQFMCIEEFIAKFMSCYKNHLAKKAIDMTEIKEETT</sequence>
<dbReference type="Gene3D" id="1.10.8.60">
    <property type="match status" value="1"/>
</dbReference>
<comment type="caution">
    <text evidence="2">The sequence shown here is derived from an EMBL/GenBank/DDBJ whole genome shotgun (WGS) entry which is preliminary data.</text>
</comment>
<dbReference type="GO" id="GO:0003677">
    <property type="term" value="F:DNA binding"/>
    <property type="evidence" value="ECO:0007669"/>
    <property type="project" value="InterPro"/>
</dbReference>
<dbReference type="SUPFAM" id="SSF48019">
    <property type="entry name" value="post-AAA+ oligomerization domain-like"/>
    <property type="match status" value="1"/>
</dbReference>
<dbReference type="GO" id="GO:0005663">
    <property type="term" value="C:DNA replication factor C complex"/>
    <property type="evidence" value="ECO:0000318"/>
    <property type="project" value="GO_Central"/>
</dbReference>
<dbReference type="Proteomes" id="UP000235145">
    <property type="component" value="Unassembled WGS sequence"/>
</dbReference>
<dbReference type="OrthoDB" id="761538at2759"/>
<dbReference type="Gene3D" id="3.40.50.300">
    <property type="entry name" value="P-loop containing nucleotide triphosphate hydrolases"/>
    <property type="match status" value="1"/>
</dbReference>
<dbReference type="PANTHER" id="PTHR11669">
    <property type="entry name" value="REPLICATION FACTOR C / DNA POLYMERASE III GAMMA-TAU SUBUNIT"/>
    <property type="match status" value="1"/>
</dbReference>
<feature type="compositionally biased region" description="Low complexity" evidence="1">
    <location>
        <begin position="19"/>
        <end position="30"/>
    </location>
</feature>
<dbReference type="GO" id="GO:0005634">
    <property type="term" value="C:nucleus"/>
    <property type="evidence" value="ECO:0000318"/>
    <property type="project" value="GO_Central"/>
</dbReference>
<gene>
    <name evidence="2" type="ORF">LSAT_V11C700346760</name>
</gene>
<dbReference type="EMBL" id="NBSK02000007">
    <property type="protein sequence ID" value="KAJ0196316.1"/>
    <property type="molecule type" value="Genomic_DNA"/>
</dbReference>
<dbReference type="GO" id="GO:0006261">
    <property type="term" value="P:DNA-templated DNA replication"/>
    <property type="evidence" value="ECO:0000318"/>
    <property type="project" value="GO_Central"/>
</dbReference>
<accession>A0A9R1V128</accession>
<evidence type="ECO:0000256" key="1">
    <source>
        <dbReference type="SAM" id="MobiDB-lite"/>
    </source>
</evidence>
<dbReference type="Pfam" id="PF22534">
    <property type="entry name" value="RFC_C"/>
    <property type="match status" value="1"/>
</dbReference>
<name>A0A9R1V128_LACSA</name>
<evidence type="ECO:0000313" key="3">
    <source>
        <dbReference type="Proteomes" id="UP000235145"/>
    </source>
</evidence>
<dbReference type="PANTHER" id="PTHR11669:SF52">
    <property type="entry name" value="OS10G0574500 PROTEIN"/>
    <property type="match status" value="1"/>
</dbReference>
<dbReference type="GO" id="GO:0006281">
    <property type="term" value="P:DNA repair"/>
    <property type="evidence" value="ECO:0000318"/>
    <property type="project" value="GO_Central"/>
</dbReference>
<dbReference type="SUPFAM" id="SSF52540">
    <property type="entry name" value="P-loop containing nucleoside triphosphate hydrolases"/>
    <property type="match status" value="1"/>
</dbReference>
<dbReference type="Gene3D" id="1.20.272.10">
    <property type="match status" value="1"/>
</dbReference>
<evidence type="ECO:0008006" key="4">
    <source>
        <dbReference type="Google" id="ProtNLM"/>
    </source>
</evidence>
<feature type="region of interest" description="Disordered" evidence="1">
    <location>
        <begin position="208"/>
        <end position="235"/>
    </location>
</feature>
<protein>
    <recommendedName>
        <fullName evidence="4">AAA+ ATPase domain-containing protein</fullName>
    </recommendedName>
</protein>
<dbReference type="AlphaFoldDB" id="A0A9R1V128"/>
<reference evidence="2 3" key="1">
    <citation type="journal article" date="2017" name="Nat. Commun.">
        <title>Genome assembly with in vitro proximity ligation data and whole-genome triplication in lettuce.</title>
        <authorList>
            <person name="Reyes-Chin-Wo S."/>
            <person name="Wang Z."/>
            <person name="Yang X."/>
            <person name="Kozik A."/>
            <person name="Arikit S."/>
            <person name="Song C."/>
            <person name="Xia L."/>
            <person name="Froenicke L."/>
            <person name="Lavelle D.O."/>
            <person name="Truco M.J."/>
            <person name="Xia R."/>
            <person name="Zhu S."/>
            <person name="Xu C."/>
            <person name="Xu H."/>
            <person name="Xu X."/>
            <person name="Cox K."/>
            <person name="Korf I."/>
            <person name="Meyers B.C."/>
            <person name="Michelmore R.W."/>
        </authorList>
    </citation>
    <scope>NUCLEOTIDE SEQUENCE [LARGE SCALE GENOMIC DNA]</scope>
    <source>
        <strain evidence="3">cv. Salinas</strain>
        <tissue evidence="2">Seedlings</tissue>
    </source>
</reference>
<keyword evidence="3" id="KW-1185">Reference proteome</keyword>
<evidence type="ECO:0000313" key="2">
    <source>
        <dbReference type="EMBL" id="KAJ0196316.1"/>
    </source>
</evidence>